<evidence type="ECO:0000256" key="1">
    <source>
        <dbReference type="SAM" id="SignalP"/>
    </source>
</evidence>
<feature type="chain" id="PRO_5011993992" description="SnoaL-like domain-containing protein" evidence="1">
    <location>
        <begin position="19"/>
        <end position="145"/>
    </location>
</feature>
<sequence length="145" mass="16225">MKALLLSLVVLAASPAHAESPSLTAEQLNAKVVEVTNAQNKVMMQGSTAADVDALFALYAPDFVYVHEVYGGTYTREQLYKNTLRIQGMGRYDLKAPRYRVVATIPGHNGIAVEREEINKGLPKRHLAVFEFKQDKISKITEYWK</sequence>
<dbReference type="SUPFAM" id="SSF54427">
    <property type="entry name" value="NTF2-like"/>
    <property type="match status" value="1"/>
</dbReference>
<gene>
    <name evidence="2" type="ORF">B7Z12_05825</name>
</gene>
<evidence type="ECO:0008006" key="4">
    <source>
        <dbReference type="Google" id="ProtNLM"/>
    </source>
</evidence>
<dbReference type="Proteomes" id="UP000215616">
    <property type="component" value="Unassembled WGS sequence"/>
</dbReference>
<evidence type="ECO:0000313" key="3">
    <source>
        <dbReference type="Proteomes" id="UP000215616"/>
    </source>
</evidence>
<dbReference type="Gene3D" id="3.10.450.50">
    <property type="match status" value="1"/>
</dbReference>
<feature type="signal peptide" evidence="1">
    <location>
        <begin position="1"/>
        <end position="18"/>
    </location>
</feature>
<organism evidence="2 3">
    <name type="scientific">Caulobacter vibrioides</name>
    <name type="common">Caulobacter crescentus</name>
    <dbReference type="NCBI Taxonomy" id="155892"/>
    <lineage>
        <taxon>Bacteria</taxon>
        <taxon>Pseudomonadati</taxon>
        <taxon>Pseudomonadota</taxon>
        <taxon>Alphaproteobacteria</taxon>
        <taxon>Caulobacterales</taxon>
        <taxon>Caulobacteraceae</taxon>
        <taxon>Caulobacter</taxon>
    </lineage>
</organism>
<name>A0A258DA71_CAUVI</name>
<accession>A0A258DA71</accession>
<evidence type="ECO:0000313" key="2">
    <source>
        <dbReference type="EMBL" id="OYX04668.1"/>
    </source>
</evidence>
<keyword evidence="1" id="KW-0732">Signal</keyword>
<dbReference type="AlphaFoldDB" id="A0A258DA71"/>
<reference evidence="2 3" key="1">
    <citation type="submission" date="2017-03" db="EMBL/GenBank/DDBJ databases">
        <title>Lifting the veil on microbial sulfur biogeochemistry in mining wastewaters.</title>
        <authorList>
            <person name="Kantor R.S."/>
            <person name="Colenbrander Nelson T."/>
            <person name="Marshall S."/>
            <person name="Bennett D."/>
            <person name="Apte S."/>
            <person name="Camacho D."/>
            <person name="Thomas B.C."/>
            <person name="Warren L.A."/>
            <person name="Banfield J.F."/>
        </authorList>
    </citation>
    <scope>NUCLEOTIDE SEQUENCE [LARGE SCALE GENOMIC DNA]</scope>
    <source>
        <strain evidence="2">32-67-7</strain>
    </source>
</reference>
<dbReference type="InterPro" id="IPR032710">
    <property type="entry name" value="NTF2-like_dom_sf"/>
</dbReference>
<protein>
    <recommendedName>
        <fullName evidence="4">SnoaL-like domain-containing protein</fullName>
    </recommendedName>
</protein>
<comment type="caution">
    <text evidence="2">The sequence shown here is derived from an EMBL/GenBank/DDBJ whole genome shotgun (WGS) entry which is preliminary data.</text>
</comment>
<proteinExistence type="predicted"/>
<dbReference type="EMBL" id="NCDQ01000066">
    <property type="protein sequence ID" value="OYX04668.1"/>
    <property type="molecule type" value="Genomic_DNA"/>
</dbReference>